<dbReference type="GO" id="GO:0036128">
    <property type="term" value="C:CatSper complex"/>
    <property type="evidence" value="ECO:0007669"/>
    <property type="project" value="InterPro"/>
</dbReference>
<keyword evidence="5" id="KW-0175">Coiled coil</keyword>
<feature type="transmembrane region" description="Helical" evidence="6">
    <location>
        <begin position="80"/>
        <end position="101"/>
    </location>
</feature>
<dbReference type="GO" id="GO:0009566">
    <property type="term" value="P:fertilization"/>
    <property type="evidence" value="ECO:0007669"/>
    <property type="project" value="TreeGrafter"/>
</dbReference>
<dbReference type="InterPro" id="IPR028747">
    <property type="entry name" value="CatSper2"/>
</dbReference>
<keyword evidence="4 6" id="KW-0472">Membrane</keyword>
<keyword evidence="2 6" id="KW-0812">Transmembrane</keyword>
<dbReference type="PANTHER" id="PTHR46923">
    <property type="entry name" value="CATION CHANNEL SPERM-ASSOCIATED PROTEIN 2"/>
    <property type="match status" value="1"/>
</dbReference>
<dbReference type="Ensembl" id="ENSPNAT00000002939.2">
    <property type="protein sequence ID" value="ENSPNAP00000006794.2"/>
    <property type="gene ID" value="ENSPNAG00000012791.2"/>
</dbReference>
<feature type="transmembrane region" description="Helical" evidence="6">
    <location>
        <begin position="128"/>
        <end position="150"/>
    </location>
</feature>
<evidence type="ECO:0000313" key="8">
    <source>
        <dbReference type="Ensembl" id="ENSPNAP00000006794.2"/>
    </source>
</evidence>
<evidence type="ECO:0000256" key="6">
    <source>
        <dbReference type="SAM" id="Phobius"/>
    </source>
</evidence>
<dbReference type="GO" id="GO:0030317">
    <property type="term" value="P:flagellated sperm motility"/>
    <property type="evidence" value="ECO:0007669"/>
    <property type="project" value="InterPro"/>
</dbReference>
<evidence type="ECO:0000256" key="3">
    <source>
        <dbReference type="ARBA" id="ARBA00022989"/>
    </source>
</evidence>
<dbReference type="PANTHER" id="PTHR46923:SF1">
    <property type="entry name" value="CATION CHANNEL SPERM-ASSOCIATED PROTEIN 2"/>
    <property type="match status" value="1"/>
</dbReference>
<organism evidence="8 9">
    <name type="scientific">Pygocentrus nattereri</name>
    <name type="common">Red-bellied piranha</name>
    <dbReference type="NCBI Taxonomy" id="42514"/>
    <lineage>
        <taxon>Eukaryota</taxon>
        <taxon>Metazoa</taxon>
        <taxon>Chordata</taxon>
        <taxon>Craniata</taxon>
        <taxon>Vertebrata</taxon>
        <taxon>Euteleostomi</taxon>
        <taxon>Actinopterygii</taxon>
        <taxon>Neopterygii</taxon>
        <taxon>Teleostei</taxon>
        <taxon>Ostariophysi</taxon>
        <taxon>Characiformes</taxon>
        <taxon>Characoidei</taxon>
        <taxon>Pygocentrus</taxon>
    </lineage>
</organism>
<evidence type="ECO:0000256" key="2">
    <source>
        <dbReference type="ARBA" id="ARBA00022692"/>
    </source>
</evidence>
<dbReference type="GO" id="GO:0048240">
    <property type="term" value="P:sperm capacitation"/>
    <property type="evidence" value="ECO:0007669"/>
    <property type="project" value="TreeGrafter"/>
</dbReference>
<dbReference type="Gene3D" id="1.20.120.350">
    <property type="entry name" value="Voltage-gated potassium channels. Chain C"/>
    <property type="match status" value="1"/>
</dbReference>
<protein>
    <recommendedName>
        <fullName evidence="7">Ion transport domain-containing protein</fullName>
    </recommendedName>
</protein>
<dbReference type="Pfam" id="PF00520">
    <property type="entry name" value="Ion_trans"/>
    <property type="match status" value="1"/>
</dbReference>
<keyword evidence="9" id="KW-1185">Reference proteome</keyword>
<dbReference type="STRING" id="42514.ENSPNAP00000006794"/>
<evidence type="ECO:0000256" key="5">
    <source>
        <dbReference type="SAM" id="Coils"/>
    </source>
</evidence>
<dbReference type="InterPro" id="IPR027359">
    <property type="entry name" value="Volt_channel_dom_sf"/>
</dbReference>
<reference evidence="8 9" key="1">
    <citation type="submission" date="2020-10" db="EMBL/GenBank/DDBJ databases">
        <title>Pygocentrus nattereri (red-bellied piranha) genome, fPygNat1, primary haplotype.</title>
        <authorList>
            <person name="Myers G."/>
            <person name="Meyer A."/>
            <person name="Karagic N."/>
            <person name="Pippel M."/>
            <person name="Winkler S."/>
            <person name="Tracey A."/>
            <person name="Wood J."/>
            <person name="Formenti G."/>
            <person name="Howe K."/>
            <person name="Fedrigo O."/>
            <person name="Jarvis E.D."/>
        </authorList>
    </citation>
    <scope>NUCLEOTIDE SEQUENCE [LARGE SCALE GENOMIC DNA]</scope>
</reference>
<keyword evidence="3 6" id="KW-1133">Transmembrane helix</keyword>
<reference evidence="8" key="2">
    <citation type="submission" date="2025-08" db="UniProtKB">
        <authorList>
            <consortium name="Ensembl"/>
        </authorList>
    </citation>
    <scope>IDENTIFICATION</scope>
</reference>
<feature type="coiled-coil region" evidence="5">
    <location>
        <begin position="300"/>
        <end position="327"/>
    </location>
</feature>
<sequence length="341" mass="39523">TTERPVLTDWSLQIHKISFSIMLNTMLLGVQAETSNKPDLSLANKVLNGINWVVVAVFYLEIALKWMVDFWLFWRNAWNIFDFILTFLRTLVKVLCTFRVLRALKITAKFRQVRLLALLAITRSVKDLVPVFLLLLIPMYIFAVTGIPLFKEQTQYDAENLTYGKSFEGISNSFSTVFRLLTIDHWYSLLEDGWNVPDLNKVACGAFVISWIIVGSFIFCHLFVGFMVSNFGSIEKHQKADLFKAEILNKTMSQTSIQVETSASTTLCSPDQTDVDWETKVMQYLDLPEVEQVVLPRDTLFRYFELMEELQRNLEEKKRLHHLKSMETKNHLTFSIAHSIE</sequence>
<evidence type="ECO:0000313" key="9">
    <source>
        <dbReference type="Proteomes" id="UP001501920"/>
    </source>
</evidence>
<dbReference type="AlphaFoldDB" id="A0A3B4C8M9"/>
<dbReference type="GeneTree" id="ENSGT00910000144338"/>
<evidence type="ECO:0000256" key="4">
    <source>
        <dbReference type="ARBA" id="ARBA00023136"/>
    </source>
</evidence>
<feature type="transmembrane region" description="Helical" evidence="6">
    <location>
        <begin position="208"/>
        <end position="229"/>
    </location>
</feature>
<dbReference type="InterPro" id="IPR005821">
    <property type="entry name" value="Ion_trans_dom"/>
</dbReference>
<name>A0A3B4C8M9_PYGNA</name>
<reference evidence="8" key="3">
    <citation type="submission" date="2025-09" db="UniProtKB">
        <authorList>
            <consortium name="Ensembl"/>
        </authorList>
    </citation>
    <scope>IDENTIFICATION</scope>
</reference>
<evidence type="ECO:0000256" key="1">
    <source>
        <dbReference type="ARBA" id="ARBA00004141"/>
    </source>
</evidence>
<dbReference type="Gene3D" id="1.10.287.70">
    <property type="match status" value="1"/>
</dbReference>
<feature type="transmembrane region" description="Helical" evidence="6">
    <location>
        <begin position="50"/>
        <end position="74"/>
    </location>
</feature>
<evidence type="ECO:0000259" key="7">
    <source>
        <dbReference type="Pfam" id="PF00520"/>
    </source>
</evidence>
<proteinExistence type="predicted"/>
<dbReference type="Proteomes" id="UP001501920">
    <property type="component" value="Chromosome 9"/>
</dbReference>
<feature type="domain" description="Ion transport" evidence="7">
    <location>
        <begin position="18"/>
        <end position="238"/>
    </location>
</feature>
<accession>A0A3B4C8M9</accession>
<dbReference type="OMA" id="LWIFIAE"/>
<dbReference type="GO" id="GO:0005227">
    <property type="term" value="F:calcium-activated cation channel activity"/>
    <property type="evidence" value="ECO:0007669"/>
    <property type="project" value="InterPro"/>
</dbReference>
<comment type="subcellular location">
    <subcellularLocation>
        <location evidence="1">Membrane</location>
        <topology evidence="1">Multi-pass membrane protein</topology>
    </subcellularLocation>
</comment>
<dbReference type="SUPFAM" id="SSF81324">
    <property type="entry name" value="Voltage-gated potassium channels"/>
    <property type="match status" value="1"/>
</dbReference>